<dbReference type="Proteomes" id="UP000060487">
    <property type="component" value="Unassembled WGS sequence"/>
</dbReference>
<feature type="transmembrane region" description="Helical" evidence="1">
    <location>
        <begin position="122"/>
        <end position="142"/>
    </location>
</feature>
<keyword evidence="1" id="KW-0812">Transmembrane</keyword>
<feature type="transmembrane region" description="Helical" evidence="1">
    <location>
        <begin position="334"/>
        <end position="355"/>
    </location>
</feature>
<feature type="transmembrane region" description="Helical" evidence="1">
    <location>
        <begin position="449"/>
        <end position="470"/>
    </location>
</feature>
<keyword evidence="3" id="KW-1185">Reference proteome</keyword>
<keyword evidence="1" id="KW-0472">Membrane</keyword>
<reference evidence="2 3" key="1">
    <citation type="submission" date="2015-11" db="EMBL/GenBank/DDBJ databases">
        <authorList>
            <person name="Lin W."/>
        </authorList>
    </citation>
    <scope>NUCLEOTIDE SEQUENCE [LARGE SCALE GENOMIC DNA]</scope>
    <source>
        <strain evidence="2 3">HCH-1</strain>
    </source>
</reference>
<comment type="caution">
    <text evidence="2">The sequence shown here is derived from an EMBL/GenBank/DDBJ whole genome shotgun (WGS) entry which is preliminary data.</text>
</comment>
<feature type="transmembrane region" description="Helical" evidence="1">
    <location>
        <begin position="149"/>
        <end position="167"/>
    </location>
</feature>
<dbReference type="RefSeq" id="WP_085052226.1">
    <property type="nucleotide sequence ID" value="NZ_LNQR01000058.1"/>
</dbReference>
<sequence length="826" mass="93297">MFKEYIEDYILKDRKRAVLFFIIISAVFFIDKLTLGPLAAIQLHDIFETDFPRYKPMGELLFRHGPYFWYPNWPGGAPAYAWHHSPLYILNIVAQVVPLWAVYGAMVITMMAAAGYGMYRFLSGYMNVTGWVAAVGGVYFALNMQLSSLFILYTFSYCFPLYFAWSWDTQQKGSLVLKLIGLNLFVALSYPVLTLPYFFILEALIILLLQPEGQNLRLRMLIKTSLVWFGYILVCVPVLYSLYKYIPFSHRTYTYEAVSYLGFLKNLYNGFVGSALQTMTLTPLAGAIAIMDKSLRVRRSLIVIAIVVFLSALFSPAVNIIFRGTLFEKMDLGHITTVFPIVMTMAAVIAIDTVVRDHTLAKRFLIGVAVGAAYTFFAVFIAKAAGTQGVQHLILNVGSAVFISLMVITARNTVVFSFPMLTKNPAFAFLFCCAAGAAVFYFSPRKIGIVDIVSLAPVLVVSVWAFFWYSDKLSGAQKKGQLAGILIITIGVILFFQVRYTRFFGEEYVPYISVFPNVKALEGIKQENSYNQFGPFRLASVDYTTIPHIQSQGFETPDGRGPLFNKYYREFFKVVIAPQLSDPGFLPYFESNWYNLFISNFTSNTLFYPYSFLNIRYIVARGVASQPGGIFTTIYAGSTVEERPGAIGNLMKLYSKKIVVVRFNAAFDRVYLVKNIKTLETDKAVYDTLIQTQGAELVNTVYFSAAESPSPLPDSTDDEQFKKNRITLDRYSPDEISLTLELVTPASVVVSNNYDPSWRAYVDGQDTKIYRANIAFQSIAINNTGSHSVVFKYKDTLQRFTLLLIPVGMLIFNYFILRGRRIFLKS</sequence>
<evidence type="ECO:0000256" key="1">
    <source>
        <dbReference type="SAM" id="Phobius"/>
    </source>
</evidence>
<feature type="transmembrane region" description="Helical" evidence="1">
    <location>
        <begin position="88"/>
        <end position="116"/>
    </location>
</feature>
<feature type="transmembrane region" description="Helical" evidence="1">
    <location>
        <begin position="364"/>
        <end position="382"/>
    </location>
</feature>
<accession>A0ABR5SFB1</accession>
<feature type="transmembrane region" description="Helical" evidence="1">
    <location>
        <begin position="800"/>
        <end position="817"/>
    </location>
</feature>
<feature type="transmembrane region" description="Helical" evidence="1">
    <location>
        <begin position="426"/>
        <end position="443"/>
    </location>
</feature>
<name>A0ABR5SFB1_9BACT</name>
<organism evidence="2 3">
    <name type="scientific">Candidatus Magnetominusculus xianensis</name>
    <dbReference type="NCBI Taxonomy" id="1748249"/>
    <lineage>
        <taxon>Bacteria</taxon>
        <taxon>Pseudomonadati</taxon>
        <taxon>Nitrospirota</taxon>
        <taxon>Nitrospiria</taxon>
        <taxon>Nitrospirales</taxon>
        <taxon>Nitrospiraceae</taxon>
        <taxon>Candidatus Magnetominusculus</taxon>
    </lineage>
</organism>
<evidence type="ECO:0000313" key="3">
    <source>
        <dbReference type="Proteomes" id="UP000060487"/>
    </source>
</evidence>
<feature type="transmembrane region" description="Helical" evidence="1">
    <location>
        <begin position="394"/>
        <end position="414"/>
    </location>
</feature>
<proteinExistence type="predicted"/>
<feature type="transmembrane region" description="Helical" evidence="1">
    <location>
        <begin position="187"/>
        <end position="209"/>
    </location>
</feature>
<feature type="transmembrane region" description="Helical" evidence="1">
    <location>
        <begin position="17"/>
        <end position="35"/>
    </location>
</feature>
<evidence type="ECO:0000313" key="2">
    <source>
        <dbReference type="EMBL" id="KWT85896.1"/>
    </source>
</evidence>
<feature type="transmembrane region" description="Helical" evidence="1">
    <location>
        <begin position="301"/>
        <end position="322"/>
    </location>
</feature>
<protein>
    <submittedName>
        <fullName evidence="2">Uncharacterized protein</fullName>
    </submittedName>
</protein>
<keyword evidence="1" id="KW-1133">Transmembrane helix</keyword>
<feature type="transmembrane region" description="Helical" evidence="1">
    <location>
        <begin position="221"/>
        <end position="243"/>
    </location>
</feature>
<dbReference type="EMBL" id="LNQR01000058">
    <property type="protein sequence ID" value="KWT85896.1"/>
    <property type="molecule type" value="Genomic_DNA"/>
</dbReference>
<gene>
    <name evidence="2" type="ORF">ASN18_1605</name>
</gene>
<feature type="transmembrane region" description="Helical" evidence="1">
    <location>
        <begin position="482"/>
        <end position="500"/>
    </location>
</feature>